<dbReference type="Proteomes" id="UP000245959">
    <property type="component" value="Unassembled WGS sequence"/>
</dbReference>
<dbReference type="Gene3D" id="1.20.1250.20">
    <property type="entry name" value="MFS general substrate transporter like domains"/>
    <property type="match status" value="1"/>
</dbReference>
<dbReference type="GO" id="GO:0022857">
    <property type="term" value="F:transmembrane transporter activity"/>
    <property type="evidence" value="ECO:0007669"/>
    <property type="project" value="InterPro"/>
</dbReference>
<evidence type="ECO:0000256" key="3">
    <source>
        <dbReference type="ARBA" id="ARBA00023136"/>
    </source>
</evidence>
<evidence type="ECO:0000313" key="6">
    <source>
        <dbReference type="Proteomes" id="UP000245959"/>
    </source>
</evidence>
<sequence length="463" mass="51183">MERLEHRRKVWHAGTLTYTTTGVCLLFIWLLWGDFAWSMKERAVGMVAGLLVKSFGISDGLYSILIISIPNFTNIFLMPIVSYRSDRHRGRFGRRIPYLLMYTPPVLAGLAGLAFTRQMGAALQQGIGPEVISQNMANLIVFSVFWLLLDLGTTMTNALFMALSNDVVPCELIGRFVAMFRAVSLGCAIIFNSFLLKYAETEVTLIFLSLAFLYGFGLLLMCAKVREGEYPPLPAAEKARRGVGKAVRTYFKECFAMPYYRWVIGAFVVCALSPLPINIFVIFYVKALGISLETFGYTQAAIFGFAMIASYPLGALADRYHPLRVGMISMGLLVLIMLAGGFFIGGTLSFTIVYAAQGVFIMSYNTLTASYGQRLFPKALYAQFNSALQMVLAVVTVLAAPLIGGILTFVEKSFYPDGSGGQYFLLFFLGGLIGLAGFAMLAVVYRYYQKLGGDRSYRPPLPE</sequence>
<feature type="transmembrane region" description="Helical" evidence="4">
    <location>
        <begin position="297"/>
        <end position="316"/>
    </location>
</feature>
<dbReference type="PANTHER" id="PTHR23518:SF2">
    <property type="entry name" value="MAJOR FACILITATOR SUPERFAMILY TRANSPORTER"/>
    <property type="match status" value="1"/>
</dbReference>
<keyword evidence="3 4" id="KW-0472">Membrane</keyword>
<organism evidence="5 6">
    <name type="scientific">Victivallis vadensis</name>
    <dbReference type="NCBI Taxonomy" id="172901"/>
    <lineage>
        <taxon>Bacteria</taxon>
        <taxon>Pseudomonadati</taxon>
        <taxon>Lentisphaerota</taxon>
        <taxon>Lentisphaeria</taxon>
        <taxon>Victivallales</taxon>
        <taxon>Victivallaceae</taxon>
        <taxon>Victivallis</taxon>
    </lineage>
</organism>
<feature type="transmembrane region" description="Helical" evidence="4">
    <location>
        <begin position="350"/>
        <end position="367"/>
    </location>
</feature>
<keyword evidence="2 4" id="KW-1133">Transmembrane helix</keyword>
<feature type="transmembrane region" description="Helical" evidence="4">
    <location>
        <begin position="262"/>
        <end position="285"/>
    </location>
</feature>
<keyword evidence="6" id="KW-1185">Reference proteome</keyword>
<evidence type="ECO:0000256" key="4">
    <source>
        <dbReference type="SAM" id="Phobius"/>
    </source>
</evidence>
<evidence type="ECO:0000313" key="5">
    <source>
        <dbReference type="EMBL" id="PVY44563.1"/>
    </source>
</evidence>
<evidence type="ECO:0000256" key="2">
    <source>
        <dbReference type="ARBA" id="ARBA00022989"/>
    </source>
</evidence>
<reference evidence="5 6" key="1">
    <citation type="submission" date="2018-04" db="EMBL/GenBank/DDBJ databases">
        <title>Genomic Encyclopedia of Type Strains, Phase IV (KMG-IV): sequencing the most valuable type-strain genomes for metagenomic binning, comparative biology and taxonomic classification.</title>
        <authorList>
            <person name="Goeker M."/>
        </authorList>
    </citation>
    <scope>NUCLEOTIDE SEQUENCE [LARGE SCALE GENOMIC DNA]</scope>
    <source>
        <strain evidence="5 6">DSM 14823</strain>
    </source>
</reference>
<comment type="caution">
    <text evidence="5">The sequence shown here is derived from an EMBL/GenBank/DDBJ whole genome shotgun (WGS) entry which is preliminary data.</text>
</comment>
<feature type="transmembrane region" description="Helical" evidence="4">
    <location>
        <begin position="12"/>
        <end position="32"/>
    </location>
</feature>
<dbReference type="AlphaFoldDB" id="A0A2U1B7A9"/>
<feature type="transmembrane region" description="Helical" evidence="4">
    <location>
        <begin position="172"/>
        <end position="191"/>
    </location>
</feature>
<keyword evidence="1 4" id="KW-0812">Transmembrane</keyword>
<feature type="transmembrane region" description="Helical" evidence="4">
    <location>
        <begin position="203"/>
        <end position="223"/>
    </location>
</feature>
<accession>A0A2U1B7A9</accession>
<name>A0A2U1B7A9_9BACT</name>
<gene>
    <name evidence="5" type="ORF">C8D82_10681</name>
</gene>
<evidence type="ECO:0000256" key="1">
    <source>
        <dbReference type="ARBA" id="ARBA00022692"/>
    </source>
</evidence>
<dbReference type="RefSeq" id="WP_116883196.1">
    <property type="nucleotide sequence ID" value="NZ_CABMMC010000005.1"/>
</dbReference>
<feature type="transmembrane region" description="Helical" evidence="4">
    <location>
        <begin position="96"/>
        <end position="116"/>
    </location>
</feature>
<dbReference type="InterPro" id="IPR036259">
    <property type="entry name" value="MFS_trans_sf"/>
</dbReference>
<dbReference type="SUPFAM" id="SSF103473">
    <property type="entry name" value="MFS general substrate transporter"/>
    <property type="match status" value="1"/>
</dbReference>
<dbReference type="EMBL" id="QEKH01000006">
    <property type="protein sequence ID" value="PVY44563.1"/>
    <property type="molecule type" value="Genomic_DNA"/>
</dbReference>
<feature type="transmembrane region" description="Helical" evidence="4">
    <location>
        <begin position="422"/>
        <end position="448"/>
    </location>
</feature>
<dbReference type="GeneID" id="78294516"/>
<dbReference type="InterPro" id="IPR011701">
    <property type="entry name" value="MFS"/>
</dbReference>
<feature type="transmembrane region" description="Helical" evidence="4">
    <location>
        <begin position="136"/>
        <end position="160"/>
    </location>
</feature>
<proteinExistence type="predicted"/>
<dbReference type="PANTHER" id="PTHR23518">
    <property type="entry name" value="C-METHYLTRANSFERASE"/>
    <property type="match status" value="1"/>
</dbReference>
<dbReference type="Pfam" id="PF07690">
    <property type="entry name" value="MFS_1"/>
    <property type="match status" value="1"/>
</dbReference>
<feature type="transmembrane region" description="Helical" evidence="4">
    <location>
        <begin position="61"/>
        <end position="84"/>
    </location>
</feature>
<feature type="transmembrane region" description="Helical" evidence="4">
    <location>
        <begin position="387"/>
        <end position="410"/>
    </location>
</feature>
<protein>
    <submittedName>
        <fullName evidence="5">MFS transporter</fullName>
    </submittedName>
</protein>
<feature type="transmembrane region" description="Helical" evidence="4">
    <location>
        <begin position="323"/>
        <end position="344"/>
    </location>
</feature>